<gene>
    <name evidence="2" type="ORF">PSM36_2758</name>
</gene>
<sequence length="408" mass="47477">MSRALKTYLLVFAILIAVMIVIGQARQKPLDWSPSYYLDEKKPLDLYVLNQEIDRLFDDSVVRYSKSPFEYFQYQDSLDTPKETYLFIRESVYIDKGSTNKILNAVKQGSILLIASDGFDPYLTDTLQAICEYVSYSLPVLFNPHIGDRPGMKLKFSRQEWDDDEYIYSPVFGQYAFVHADTTSSTALGYMTLPNESEYISFMEFRFGEGKILLHNQPVAFSNYSLMSGEALQEYAERVLSYLPDQPVVWFVASQQYNERSQRSQLGVIFQYPALRMTWLIFVYGLIGFIFFTAKRKQRVVPVIKPVKNTTVEFVQTIGNLYFQEGNTSDIARKKIIYFLDRVRRTYNIDTQLTENKLIKRLCLKSGKEEELIKEIFSLIEKVNHQPQCSKQQLIQLGTLIDRFWEGS</sequence>
<dbReference type="KEGG" id="psac:PSM36_2758"/>
<reference evidence="2 3" key="1">
    <citation type="submission" date="2016-08" db="EMBL/GenBank/DDBJ databases">
        <authorList>
            <person name="Seilhamer J.J."/>
        </authorList>
    </citation>
    <scope>NUCLEOTIDE SEQUENCE [LARGE SCALE GENOMIC DNA]</scope>
    <source>
        <strain evidence="2">M3/6</strain>
    </source>
</reference>
<proteinExistence type="predicted"/>
<organism evidence="2 3">
    <name type="scientific">Proteiniphilum saccharofermentans</name>
    <dbReference type="NCBI Taxonomy" id="1642647"/>
    <lineage>
        <taxon>Bacteria</taxon>
        <taxon>Pseudomonadati</taxon>
        <taxon>Bacteroidota</taxon>
        <taxon>Bacteroidia</taxon>
        <taxon>Bacteroidales</taxon>
        <taxon>Dysgonomonadaceae</taxon>
        <taxon>Proteiniphilum</taxon>
    </lineage>
</organism>
<keyword evidence="1" id="KW-1133">Transmembrane helix</keyword>
<feature type="transmembrane region" description="Helical" evidence="1">
    <location>
        <begin position="274"/>
        <end position="294"/>
    </location>
</feature>
<keyword evidence="1" id="KW-0812">Transmembrane</keyword>
<accession>A0A1R3TD55</accession>
<name>A0A1R3TD55_9BACT</name>
<keyword evidence="1" id="KW-0472">Membrane</keyword>
<protein>
    <submittedName>
        <fullName evidence="2">Putative membrane protein</fullName>
    </submittedName>
</protein>
<evidence type="ECO:0000313" key="2">
    <source>
        <dbReference type="EMBL" id="SCD21554.1"/>
    </source>
</evidence>
<keyword evidence="3" id="KW-1185">Reference proteome</keyword>
<dbReference type="AlphaFoldDB" id="A0A1R3TD55"/>
<dbReference type="RefSeq" id="WP_076931377.1">
    <property type="nucleotide sequence ID" value="NZ_LT605205.1"/>
</dbReference>
<dbReference type="STRING" id="1642647.PSM36_2758"/>
<evidence type="ECO:0000313" key="3">
    <source>
        <dbReference type="Proteomes" id="UP000187464"/>
    </source>
</evidence>
<dbReference type="EMBL" id="LT605205">
    <property type="protein sequence ID" value="SCD21554.1"/>
    <property type="molecule type" value="Genomic_DNA"/>
</dbReference>
<dbReference type="Proteomes" id="UP000187464">
    <property type="component" value="Chromosome I"/>
</dbReference>
<evidence type="ECO:0000256" key="1">
    <source>
        <dbReference type="SAM" id="Phobius"/>
    </source>
</evidence>